<dbReference type="PANTHER" id="PTHR13696">
    <property type="entry name" value="P-LOOP CONTAINING NUCLEOSIDE TRIPHOSPHATE HYDROLASE"/>
    <property type="match status" value="1"/>
</dbReference>
<dbReference type="InterPro" id="IPR050678">
    <property type="entry name" value="DNA_Partitioning_ATPase"/>
</dbReference>
<evidence type="ECO:0000256" key="1">
    <source>
        <dbReference type="SAM" id="MobiDB-lite"/>
    </source>
</evidence>
<dbReference type="EMBL" id="BAABHQ010000003">
    <property type="protein sequence ID" value="GAA4867887.1"/>
    <property type="molecule type" value="Genomic_DNA"/>
</dbReference>
<dbReference type="CDD" id="cd02042">
    <property type="entry name" value="ParAB_family"/>
    <property type="match status" value="1"/>
</dbReference>
<dbReference type="InterPro" id="IPR025669">
    <property type="entry name" value="AAA_dom"/>
</dbReference>
<feature type="compositionally biased region" description="Pro residues" evidence="1">
    <location>
        <begin position="26"/>
        <end position="36"/>
    </location>
</feature>
<feature type="domain" description="AAA" evidence="2">
    <location>
        <begin position="71"/>
        <end position="247"/>
    </location>
</feature>
<evidence type="ECO:0000313" key="4">
    <source>
        <dbReference type="Proteomes" id="UP001500457"/>
    </source>
</evidence>
<evidence type="ECO:0000313" key="3">
    <source>
        <dbReference type="EMBL" id="GAA4867887.1"/>
    </source>
</evidence>
<name>A0ABP9E715_9PSEU</name>
<dbReference type="PANTHER" id="PTHR13696:SF99">
    <property type="entry name" value="COBYRINIC ACID AC-DIAMIDE SYNTHASE"/>
    <property type="match status" value="1"/>
</dbReference>
<dbReference type="InterPro" id="IPR027417">
    <property type="entry name" value="P-loop_NTPase"/>
</dbReference>
<reference evidence="4" key="1">
    <citation type="journal article" date="2019" name="Int. J. Syst. Evol. Microbiol.">
        <title>The Global Catalogue of Microorganisms (GCM) 10K type strain sequencing project: providing services to taxonomists for standard genome sequencing and annotation.</title>
        <authorList>
            <consortium name="The Broad Institute Genomics Platform"/>
            <consortium name="The Broad Institute Genome Sequencing Center for Infectious Disease"/>
            <person name="Wu L."/>
            <person name="Ma J."/>
        </authorList>
    </citation>
    <scope>NUCLEOTIDE SEQUENCE [LARGE SCALE GENOMIC DNA]</scope>
    <source>
        <strain evidence="4">JCM 17983</strain>
    </source>
</reference>
<protein>
    <recommendedName>
        <fullName evidence="2">AAA domain-containing protein</fullName>
    </recommendedName>
</protein>
<proteinExistence type="predicted"/>
<feature type="compositionally biased region" description="Low complexity" evidence="1">
    <location>
        <begin position="1"/>
        <end position="12"/>
    </location>
</feature>
<keyword evidence="4" id="KW-1185">Reference proteome</keyword>
<dbReference type="SUPFAM" id="SSF52540">
    <property type="entry name" value="P-loop containing nucleoside triphosphate hydrolases"/>
    <property type="match status" value="1"/>
</dbReference>
<gene>
    <name evidence="3" type="ORF">GCM10023203_15690</name>
</gene>
<sequence>MTGPAGRAARTATGRRRGSRADRPVEPVPAPDPAPGPVDAVDTEITAVAPVAPVDPVDPAPHGIDRDALARTIAMVNDKGGVGKTSLVANLAGQFAAAGYRCLLVDLNRQANLADDLGFRDGPADDRGAGLLVSVVAGTPLRPVEGVRPGLDVVAGGARLVDLVPLMVSRVQEQGRAAFLALAEVLAPVAGDYDLVFVDCPPETTILTDLALAAARWVLMPTKSDGGGLVGMRLVGERFALARELNPDLGLLGAVLFATGSRSRVVHAEVREAVERAFGGHSPLFTTSIRHAERTAQDARRLGRLAHELEQEVAAQPAWWAALREGGTSATARRLSPTAASVAGDYRDLGVELLNLLRTAEESPTADARPEQEATS</sequence>
<accession>A0ABP9E715</accession>
<comment type="caution">
    <text evidence="3">The sequence shown here is derived from an EMBL/GenBank/DDBJ whole genome shotgun (WGS) entry which is preliminary data.</text>
</comment>
<dbReference type="Pfam" id="PF13614">
    <property type="entry name" value="AAA_31"/>
    <property type="match status" value="1"/>
</dbReference>
<dbReference type="Gene3D" id="3.40.50.300">
    <property type="entry name" value="P-loop containing nucleotide triphosphate hydrolases"/>
    <property type="match status" value="1"/>
</dbReference>
<organism evidence="3 4">
    <name type="scientific">Actinomycetospora straminea</name>
    <dbReference type="NCBI Taxonomy" id="663607"/>
    <lineage>
        <taxon>Bacteria</taxon>
        <taxon>Bacillati</taxon>
        <taxon>Actinomycetota</taxon>
        <taxon>Actinomycetes</taxon>
        <taxon>Pseudonocardiales</taxon>
        <taxon>Pseudonocardiaceae</taxon>
        <taxon>Actinomycetospora</taxon>
    </lineage>
</organism>
<feature type="region of interest" description="Disordered" evidence="1">
    <location>
        <begin position="1"/>
        <end position="40"/>
    </location>
</feature>
<dbReference type="RefSeq" id="WP_274231164.1">
    <property type="nucleotide sequence ID" value="NZ_BAABHQ010000003.1"/>
</dbReference>
<evidence type="ECO:0000259" key="2">
    <source>
        <dbReference type="Pfam" id="PF13614"/>
    </source>
</evidence>
<dbReference type="Proteomes" id="UP001500457">
    <property type="component" value="Unassembled WGS sequence"/>
</dbReference>